<reference evidence="1 2" key="1">
    <citation type="submission" date="2024-01" db="EMBL/GenBank/DDBJ databases">
        <title>The genomes of 5 underutilized Papilionoideae crops provide insights into root nodulation and disease resistanc.</title>
        <authorList>
            <person name="Jiang F."/>
        </authorList>
    </citation>
    <scope>NUCLEOTIDE SEQUENCE [LARGE SCALE GENOMIC DNA]</scope>
    <source>
        <strain evidence="1">LVBAO_FW01</strain>
        <tissue evidence="1">Leaves</tissue>
    </source>
</reference>
<dbReference type="AlphaFoldDB" id="A0AAN9KC37"/>
<sequence length="159" mass="17996">MFIDFGSMIFRVKSLSWSLHTLPRSKIFFDSFTLARSTRHSVVIGAYVKEGAHRHDCMFSSSNQIAIQILALVNEEGVLETPHATLATVLDVAPCIAYERRNIINVNFVACNLLHVEWYVTGETMTTKIQTYSNHLEAMSLTSYESGDRRSHMVIQTPI</sequence>
<protein>
    <submittedName>
        <fullName evidence="1">Uncharacterized protein</fullName>
    </submittedName>
</protein>
<dbReference type="Proteomes" id="UP001367508">
    <property type="component" value="Unassembled WGS sequence"/>
</dbReference>
<evidence type="ECO:0000313" key="2">
    <source>
        <dbReference type="Proteomes" id="UP001367508"/>
    </source>
</evidence>
<comment type="caution">
    <text evidence="1">The sequence shown here is derived from an EMBL/GenBank/DDBJ whole genome shotgun (WGS) entry which is preliminary data.</text>
</comment>
<organism evidence="1 2">
    <name type="scientific">Canavalia gladiata</name>
    <name type="common">Sword bean</name>
    <name type="synonym">Dolichos gladiatus</name>
    <dbReference type="NCBI Taxonomy" id="3824"/>
    <lineage>
        <taxon>Eukaryota</taxon>
        <taxon>Viridiplantae</taxon>
        <taxon>Streptophyta</taxon>
        <taxon>Embryophyta</taxon>
        <taxon>Tracheophyta</taxon>
        <taxon>Spermatophyta</taxon>
        <taxon>Magnoliopsida</taxon>
        <taxon>eudicotyledons</taxon>
        <taxon>Gunneridae</taxon>
        <taxon>Pentapetalae</taxon>
        <taxon>rosids</taxon>
        <taxon>fabids</taxon>
        <taxon>Fabales</taxon>
        <taxon>Fabaceae</taxon>
        <taxon>Papilionoideae</taxon>
        <taxon>50 kb inversion clade</taxon>
        <taxon>NPAAA clade</taxon>
        <taxon>indigoferoid/millettioid clade</taxon>
        <taxon>Phaseoleae</taxon>
        <taxon>Canavalia</taxon>
    </lineage>
</organism>
<proteinExistence type="predicted"/>
<dbReference type="EMBL" id="JAYMYQ010000009">
    <property type="protein sequence ID" value="KAK7313906.1"/>
    <property type="molecule type" value="Genomic_DNA"/>
</dbReference>
<gene>
    <name evidence="1" type="ORF">VNO77_39111</name>
</gene>
<evidence type="ECO:0000313" key="1">
    <source>
        <dbReference type="EMBL" id="KAK7313906.1"/>
    </source>
</evidence>
<keyword evidence="2" id="KW-1185">Reference proteome</keyword>
<name>A0AAN9KC37_CANGL</name>
<accession>A0AAN9KC37</accession>